<name>A0ABZ1YJY1_9NOCA</name>
<protein>
    <submittedName>
        <fullName evidence="3">VOC family protein</fullName>
    </submittedName>
</protein>
<evidence type="ECO:0000313" key="4">
    <source>
        <dbReference type="Proteomes" id="UP001432062"/>
    </source>
</evidence>
<dbReference type="PROSITE" id="PS51819">
    <property type="entry name" value="VOC"/>
    <property type="match status" value="1"/>
</dbReference>
<dbReference type="Proteomes" id="UP001432062">
    <property type="component" value="Chromosome"/>
</dbReference>
<evidence type="ECO:0000313" key="3">
    <source>
        <dbReference type="EMBL" id="WUV43514.1"/>
    </source>
</evidence>
<organism evidence="3 4">
    <name type="scientific">Nocardia vinacea</name>
    <dbReference type="NCBI Taxonomy" id="96468"/>
    <lineage>
        <taxon>Bacteria</taxon>
        <taxon>Bacillati</taxon>
        <taxon>Actinomycetota</taxon>
        <taxon>Actinomycetes</taxon>
        <taxon>Mycobacteriales</taxon>
        <taxon>Nocardiaceae</taxon>
        <taxon>Nocardia</taxon>
    </lineage>
</organism>
<dbReference type="EMBL" id="CP109441">
    <property type="protein sequence ID" value="WUV43514.1"/>
    <property type="molecule type" value="Genomic_DNA"/>
</dbReference>
<evidence type="ECO:0000259" key="2">
    <source>
        <dbReference type="PROSITE" id="PS51819"/>
    </source>
</evidence>
<accession>A0ABZ1YJY1</accession>
<feature type="domain" description="VOC" evidence="2">
    <location>
        <begin position="7"/>
        <end position="129"/>
    </location>
</feature>
<dbReference type="PANTHER" id="PTHR43048:SF3">
    <property type="entry name" value="METHYLMALONYL-COA EPIMERASE, MITOCHONDRIAL"/>
    <property type="match status" value="1"/>
</dbReference>
<gene>
    <name evidence="3" type="ORF">OG563_30390</name>
</gene>
<dbReference type="InterPro" id="IPR051785">
    <property type="entry name" value="MMCE/EMCE_epimerase"/>
</dbReference>
<keyword evidence="4" id="KW-1185">Reference proteome</keyword>
<evidence type="ECO:0000256" key="1">
    <source>
        <dbReference type="ARBA" id="ARBA00022723"/>
    </source>
</evidence>
<dbReference type="InterPro" id="IPR037523">
    <property type="entry name" value="VOC_core"/>
</dbReference>
<proteinExistence type="predicted"/>
<dbReference type="SUPFAM" id="SSF54593">
    <property type="entry name" value="Glyoxalase/Bleomycin resistance protein/Dihydroxybiphenyl dioxygenase"/>
    <property type="match status" value="1"/>
</dbReference>
<reference evidence="3" key="1">
    <citation type="submission" date="2022-10" db="EMBL/GenBank/DDBJ databases">
        <title>The complete genomes of actinobacterial strains from the NBC collection.</title>
        <authorList>
            <person name="Joergensen T.S."/>
            <person name="Alvarez Arevalo M."/>
            <person name="Sterndorff E.B."/>
            <person name="Faurdal D."/>
            <person name="Vuksanovic O."/>
            <person name="Mourched A.-S."/>
            <person name="Charusanti P."/>
            <person name="Shaw S."/>
            <person name="Blin K."/>
            <person name="Weber T."/>
        </authorList>
    </citation>
    <scope>NUCLEOTIDE SEQUENCE</scope>
    <source>
        <strain evidence="3">NBC_01482</strain>
    </source>
</reference>
<sequence length="136" mass="14564">MTTAPTELASVRVRYLIDDVRAAVDFYTTHLGFTVDFDAAPAFAAVKRDSVQLLLSGPKSSAARAMPDGETPKPGGWNRIQLIVDDIAGEVARLRASGVTFRNDILSGPGGQQVLLLDPSGNFVELFQPAPRDATH</sequence>
<dbReference type="InterPro" id="IPR004360">
    <property type="entry name" value="Glyas_Fos-R_dOase_dom"/>
</dbReference>
<dbReference type="PANTHER" id="PTHR43048">
    <property type="entry name" value="METHYLMALONYL-COA EPIMERASE"/>
    <property type="match status" value="1"/>
</dbReference>
<dbReference type="Pfam" id="PF00903">
    <property type="entry name" value="Glyoxalase"/>
    <property type="match status" value="1"/>
</dbReference>
<dbReference type="RefSeq" id="WP_327096706.1">
    <property type="nucleotide sequence ID" value="NZ_CP109149.1"/>
</dbReference>
<dbReference type="InterPro" id="IPR029068">
    <property type="entry name" value="Glyas_Bleomycin-R_OHBP_Dase"/>
</dbReference>
<keyword evidence="1" id="KW-0479">Metal-binding</keyword>
<dbReference type="Gene3D" id="3.10.180.10">
    <property type="entry name" value="2,3-Dihydroxybiphenyl 1,2-Dioxygenase, domain 1"/>
    <property type="match status" value="1"/>
</dbReference>